<dbReference type="InterPro" id="IPR015919">
    <property type="entry name" value="Cadherin-like_sf"/>
</dbReference>
<evidence type="ECO:0000256" key="7">
    <source>
        <dbReference type="PROSITE-ProRule" id="PRU00043"/>
    </source>
</evidence>
<keyword evidence="3" id="KW-0677">Repeat</keyword>
<dbReference type="FunFam" id="2.60.40.60:FF:000020">
    <property type="entry name" value="Dachsous cadherin-related 1b"/>
    <property type="match status" value="1"/>
</dbReference>
<dbReference type="GO" id="GO:0005509">
    <property type="term" value="F:calcium ion binding"/>
    <property type="evidence" value="ECO:0007669"/>
    <property type="project" value="UniProtKB-UniRule"/>
</dbReference>
<sequence length="1900" mass="211558">MPVDKQDEDARYFAYRDINSTHISVILAQSLEELVDAEIPRNLLKFRFVCDYSDGANSLTSSHLSVTVYVEDINDHAPQFINTPYYVSVDEFTPPGITIFRGIEAIDGDKPNTPNSDIHYAIVKGNEDGKFSLESGHRTALILRKSLDYDAGDNIFYLVITATDRGIPSKSSSTTVTVNVRDNDDLGPKFTKEIYRARIHETYPLTRGSIHKEISMDEPIHAEDQDRGINTPVKYSIVSGNERGFFQIDSTNGSLFFKRGIDLDTERATLSNNTFTLQIHASQLDNPLKYSFAKVTIEIVDLNDNLPEFEQEHYNISIVENLPNGFSVLQVIAHDRDQGENGEFNYELDDESGAFDIDGKSGWLTVKDERVLDRERISAIKMKVLAVEKKPSVVTLTTQSKNSSYVFVQVSILDANDNNPMFIPGNIYEFMTRTNAKVGTVLGKVHAVDTDLGRNGVVRYAIQQTGKNNFNSTTTNNSSSNKLARVPFAVEPRTGAISVAESPIIEGRHAIFVEATDQPANPSERRFSLAVVTVDVFPPDDSRDFKPDFVGAPYEFWVGANVAVGTSVGQIRINDPAIKKSGVLYDLLHGYHEGVPFAVEEQTGTITVIDEIERYPRKSYEFEGVVTNDKDLTLITNVSINVVDPNDNRELFTKGTTRAPLVYHVKENMGNAYIGQVLSRNSTLNVTRNIRFLIANQRDVPDIAITEDGDLYTVRGLDREIKQNYSITVIAETTRGLGIFQVTIVVDDVNDNPPIFDIEKYEGHLPENSVPGTEVSLNRLVSVHDADDVVNRNFSLTLEGDASDLFSIDSDTGIVFFAGRGSHLLDRENKSTYTLRIIAADNINKNSTASLVINLDDVNDNPPTFTQMIVSPDYGIIVSNNKINDNDDDNDNENDSVEKLSKDGEQRRRSPLLIVPENITIGTVIIRLLAHDKDTYDNNAKITYSIANETIYPPYLHPISDTPTLPTTPSSYFIINPRSGELSVARRLPVARKLYLNIIASDPDNLTDHVTVRMKIADVNDHPPVFKKSWYAFDVLEGVYNKYKIGKITAEDLDHGDNAKINYKIQQQNININNASELLFEIGLTTGALTVTGNVDREKRDNYQIVVIGYDNGIVPLSSSVDIEINILDANDNPPKLYGFVEIKQSVPVYYASVAEDTPIGTVIHRIYANDSDFVGNGNGLILFDLPNSQDRQFFTINSKDGSISTIKNLNYESEELHNVTVTARDLGSPSLTSTGILYVKVLDVDEPLEELEAESKPAFQHRYYEVEVEENSSTPLKLLKLNVSDNYLGKITKYEIVSNDSEILNLFNIDPNNGTLFLIKSVDREYRDIYEFKVRVDRKTPRGLPSAAATMILYPIQEDKLIDLRTNEAKIVVRVKDINDNAPKFKSKGRPLLAAVPASANYGYEIIRVEAKDPDEGINAEIRYEILGRQDAPRFAIDPLTGQVRSVASFTREAGRVFGFDVKATDCRGSDNGRSTIANVFVYVVDDNNKQVVIVMGRKPTEIENQMEDITGALKNLTGLDVRVRKLEPHIEKNLIDTTCTDVYLYAVDPDLNVMVDMETLHNVFRRKKSEIKGELERYRVLEITGNTLRNNASSSRYLLSTLEVGVVVLSCLIFLGALISILCVVCVRRNKRHGHERRLDPSSVAAAAAAAAAMFSPVGFALTEPTAATLRKSASLFPSLVDGLRYDPEPFAIDTRRLSVCEHEPGCLHHSRSRITGCVGDSNNINNNNNNSNRITTRGISNGCIEASATSVHSSGQDSGIVARTCHCGHGHSSTPSSGESSNGYEDSLKSLNRSGDNEFVVNDKKQPVTSCSSNRRRTRLNSFSNCESSIYARDTSLTREMRYRTEVEKRRIQDRPLPEIHGETLYLGLLGMETKLNLEPRTSNLEPPVTSSYLKSQ</sequence>
<feature type="region of interest" description="Disordered" evidence="8">
    <location>
        <begin position="880"/>
        <end position="907"/>
    </location>
</feature>
<evidence type="ECO:0000313" key="11">
    <source>
        <dbReference type="EMBL" id="CAG5076132.1"/>
    </source>
</evidence>
<evidence type="ECO:0000256" key="1">
    <source>
        <dbReference type="ARBA" id="ARBA00004370"/>
    </source>
</evidence>
<feature type="domain" description="Cadherin" evidence="10">
    <location>
        <begin position="1389"/>
        <end position="1503"/>
    </location>
</feature>
<dbReference type="SMART" id="SM00112">
    <property type="entry name" value="CA"/>
    <property type="match status" value="12"/>
</dbReference>
<feature type="domain" description="Cadherin" evidence="10">
    <location>
        <begin position="424"/>
        <end position="549"/>
    </location>
</feature>
<feature type="domain" description="Cadherin" evidence="10">
    <location>
        <begin position="1261"/>
        <end position="1386"/>
    </location>
</feature>
<dbReference type="PANTHER" id="PTHR24026">
    <property type="entry name" value="FAT ATYPICAL CADHERIN-RELATED"/>
    <property type="match status" value="1"/>
</dbReference>
<feature type="domain" description="Cadherin" evidence="10">
    <location>
        <begin position="35"/>
        <end position="80"/>
    </location>
</feature>
<dbReference type="GO" id="GO:0009653">
    <property type="term" value="P:anatomical structure morphogenesis"/>
    <property type="evidence" value="ECO:0007669"/>
    <property type="project" value="UniProtKB-ARBA"/>
</dbReference>
<dbReference type="InterPro" id="IPR020894">
    <property type="entry name" value="Cadherin_CS"/>
</dbReference>
<evidence type="ECO:0000256" key="2">
    <source>
        <dbReference type="ARBA" id="ARBA00022692"/>
    </source>
</evidence>
<comment type="caution">
    <text evidence="11">The sequence shown here is derived from an EMBL/GenBank/DDBJ whole genome shotgun (WGS) entry which is preliminary data.</text>
</comment>
<evidence type="ECO:0000256" key="3">
    <source>
        <dbReference type="ARBA" id="ARBA00022737"/>
    </source>
</evidence>
<dbReference type="GO" id="GO:0005886">
    <property type="term" value="C:plasma membrane"/>
    <property type="evidence" value="ECO:0007669"/>
    <property type="project" value="InterPro"/>
</dbReference>
<gene>
    <name evidence="11" type="ORF">HICCMSTLAB_LOCUS2113</name>
</gene>
<dbReference type="SUPFAM" id="SSF49313">
    <property type="entry name" value="Cadherin-like"/>
    <property type="match status" value="12"/>
</dbReference>
<dbReference type="PROSITE" id="PS00232">
    <property type="entry name" value="CADHERIN_1"/>
    <property type="match status" value="6"/>
</dbReference>
<evidence type="ECO:0000256" key="5">
    <source>
        <dbReference type="ARBA" id="ARBA00022989"/>
    </source>
</evidence>
<evidence type="ECO:0000256" key="8">
    <source>
        <dbReference type="SAM" id="MobiDB-lite"/>
    </source>
</evidence>
<feature type="domain" description="Cadherin" evidence="10">
    <location>
        <begin position="1146"/>
        <end position="1260"/>
    </location>
</feature>
<comment type="subcellular location">
    <subcellularLocation>
        <location evidence="1">Membrane</location>
    </subcellularLocation>
</comment>
<dbReference type="Pfam" id="PF00028">
    <property type="entry name" value="Cadherin"/>
    <property type="match status" value="9"/>
</dbReference>
<dbReference type="GO" id="GO:0060429">
    <property type="term" value="P:epithelium development"/>
    <property type="evidence" value="ECO:0007669"/>
    <property type="project" value="UniProtKB-ARBA"/>
</dbReference>
<keyword evidence="12" id="KW-1185">Reference proteome</keyword>
<evidence type="ECO:0000256" key="9">
    <source>
        <dbReference type="SAM" id="Phobius"/>
    </source>
</evidence>
<feature type="domain" description="Cadherin" evidence="10">
    <location>
        <begin position="915"/>
        <end position="1026"/>
    </location>
</feature>
<dbReference type="OrthoDB" id="6252479at2759"/>
<organism evidence="11 12">
    <name type="scientific">Cotesia congregata</name>
    <name type="common">Parasitoid wasp</name>
    <name type="synonym">Apanteles congregatus</name>
    <dbReference type="NCBI Taxonomy" id="51543"/>
    <lineage>
        <taxon>Eukaryota</taxon>
        <taxon>Metazoa</taxon>
        <taxon>Ecdysozoa</taxon>
        <taxon>Arthropoda</taxon>
        <taxon>Hexapoda</taxon>
        <taxon>Insecta</taxon>
        <taxon>Pterygota</taxon>
        <taxon>Neoptera</taxon>
        <taxon>Endopterygota</taxon>
        <taxon>Hymenoptera</taxon>
        <taxon>Apocrita</taxon>
        <taxon>Ichneumonoidea</taxon>
        <taxon>Braconidae</taxon>
        <taxon>Microgastrinae</taxon>
        <taxon>Cotesia</taxon>
    </lineage>
</organism>
<dbReference type="FunFam" id="2.60.40.60:FF:000015">
    <property type="entry name" value="FAT atypical cadherin 1"/>
    <property type="match status" value="1"/>
</dbReference>
<dbReference type="CDD" id="cd11304">
    <property type="entry name" value="Cadherin_repeat"/>
    <property type="match status" value="12"/>
</dbReference>
<evidence type="ECO:0000256" key="4">
    <source>
        <dbReference type="ARBA" id="ARBA00022837"/>
    </source>
</evidence>
<feature type="compositionally biased region" description="Acidic residues" evidence="8">
    <location>
        <begin position="886"/>
        <end position="895"/>
    </location>
</feature>
<feature type="domain" description="Cadherin" evidence="10">
    <location>
        <begin position="1027"/>
        <end position="1137"/>
    </location>
</feature>
<feature type="transmembrane region" description="Helical" evidence="9">
    <location>
        <begin position="1606"/>
        <end position="1629"/>
    </location>
</feature>
<feature type="region of interest" description="Disordered" evidence="8">
    <location>
        <begin position="1771"/>
        <end position="1800"/>
    </location>
</feature>
<feature type="domain" description="Cadherin" evidence="10">
    <location>
        <begin position="81"/>
        <end position="190"/>
    </location>
</feature>
<accession>A0A8J2H5I9</accession>
<keyword evidence="4 7" id="KW-0106">Calcium</keyword>
<dbReference type="Proteomes" id="UP000786811">
    <property type="component" value="Unassembled WGS sequence"/>
</dbReference>
<dbReference type="InterPro" id="IPR002126">
    <property type="entry name" value="Cadherin-like_dom"/>
</dbReference>
<feature type="domain" description="Cadherin" evidence="10">
    <location>
        <begin position="191"/>
        <end position="309"/>
    </location>
</feature>
<dbReference type="PROSITE" id="PS50268">
    <property type="entry name" value="CADHERIN_2"/>
    <property type="match status" value="12"/>
</dbReference>
<evidence type="ECO:0000259" key="10">
    <source>
        <dbReference type="PROSITE" id="PS50268"/>
    </source>
</evidence>
<evidence type="ECO:0000256" key="6">
    <source>
        <dbReference type="ARBA" id="ARBA00023136"/>
    </source>
</evidence>
<feature type="domain" description="Cadherin" evidence="10">
    <location>
        <begin position="633"/>
        <end position="756"/>
    </location>
</feature>
<feature type="domain" description="Cadherin" evidence="10">
    <location>
        <begin position="310"/>
        <end position="422"/>
    </location>
</feature>
<dbReference type="FunFam" id="2.60.40.60:FF:000266">
    <property type="entry name" value="Cadherin 23"/>
    <property type="match status" value="1"/>
</dbReference>
<keyword evidence="5 9" id="KW-1133">Transmembrane helix</keyword>
<reference evidence="11" key="1">
    <citation type="submission" date="2021-04" db="EMBL/GenBank/DDBJ databases">
        <authorList>
            <person name="Chebbi M.A.C M."/>
        </authorList>
    </citation>
    <scope>NUCLEOTIDE SEQUENCE</scope>
</reference>
<dbReference type="GO" id="GO:0007156">
    <property type="term" value="P:homophilic cell adhesion via plasma membrane adhesion molecules"/>
    <property type="evidence" value="ECO:0007669"/>
    <property type="project" value="InterPro"/>
</dbReference>
<proteinExistence type="predicted"/>
<evidence type="ECO:0000313" key="12">
    <source>
        <dbReference type="Proteomes" id="UP000786811"/>
    </source>
</evidence>
<name>A0A8J2H5I9_COTCN</name>
<feature type="compositionally biased region" description="Basic and acidic residues" evidence="8">
    <location>
        <begin position="896"/>
        <end position="907"/>
    </location>
</feature>
<protein>
    <submittedName>
        <fullName evidence="11">Similar to Cad89D: Cadherin-89D (Drosophila melanogaster)</fullName>
    </submittedName>
</protein>
<keyword evidence="2 9" id="KW-0812">Transmembrane</keyword>
<dbReference type="Gene3D" id="2.60.40.60">
    <property type="entry name" value="Cadherins"/>
    <property type="match status" value="13"/>
</dbReference>
<dbReference type="PRINTS" id="PR00205">
    <property type="entry name" value="CADHERIN"/>
</dbReference>
<feature type="domain" description="Cadherin" evidence="10">
    <location>
        <begin position="757"/>
        <end position="865"/>
    </location>
</feature>
<keyword evidence="6 9" id="KW-0472">Membrane</keyword>
<dbReference type="PANTHER" id="PTHR24026:SF133">
    <property type="entry name" value="CADHERIN-RELATED FAMILY MEMBER 2"/>
    <property type="match status" value="1"/>
</dbReference>
<dbReference type="EMBL" id="CAJNRD030001116">
    <property type="protein sequence ID" value="CAG5076132.1"/>
    <property type="molecule type" value="Genomic_DNA"/>
</dbReference>
<feature type="compositionally biased region" description="Low complexity" evidence="8">
    <location>
        <begin position="1773"/>
        <end position="1786"/>
    </location>
</feature>
<feature type="transmembrane region" description="Helical" evidence="9">
    <location>
        <begin position="1641"/>
        <end position="1664"/>
    </location>
</feature>